<reference evidence="3" key="1">
    <citation type="journal article" date="2017" name="Genome Biol.">
        <title>Comparative genomics reveals high biological diversity and specific adaptations in the industrially and medically important fungal genus Aspergillus.</title>
        <authorList>
            <person name="de Vries R.P."/>
            <person name="Riley R."/>
            <person name="Wiebenga A."/>
            <person name="Aguilar-Osorio G."/>
            <person name="Amillis S."/>
            <person name="Uchima C.A."/>
            <person name="Anderluh G."/>
            <person name="Asadollahi M."/>
            <person name="Askin M."/>
            <person name="Barry K."/>
            <person name="Battaglia E."/>
            <person name="Bayram O."/>
            <person name="Benocci T."/>
            <person name="Braus-Stromeyer S.A."/>
            <person name="Caldana C."/>
            <person name="Canovas D."/>
            <person name="Cerqueira G.C."/>
            <person name="Chen F."/>
            <person name="Chen W."/>
            <person name="Choi C."/>
            <person name="Clum A."/>
            <person name="Dos Santos R.A."/>
            <person name="Damasio A.R."/>
            <person name="Diallinas G."/>
            <person name="Emri T."/>
            <person name="Fekete E."/>
            <person name="Flipphi M."/>
            <person name="Freyberg S."/>
            <person name="Gallo A."/>
            <person name="Gournas C."/>
            <person name="Habgood R."/>
            <person name="Hainaut M."/>
            <person name="Harispe M.L."/>
            <person name="Henrissat B."/>
            <person name="Hilden K.S."/>
            <person name="Hope R."/>
            <person name="Hossain A."/>
            <person name="Karabika E."/>
            <person name="Karaffa L."/>
            <person name="Karanyi Z."/>
            <person name="Krasevec N."/>
            <person name="Kuo A."/>
            <person name="Kusch H."/>
            <person name="LaButti K."/>
            <person name="Lagendijk E.L."/>
            <person name="Lapidus A."/>
            <person name="Levasseur A."/>
            <person name="Lindquist E."/>
            <person name="Lipzen A."/>
            <person name="Logrieco A.F."/>
            <person name="MacCabe A."/>
            <person name="Maekelae M.R."/>
            <person name="Malavazi I."/>
            <person name="Melin P."/>
            <person name="Meyer V."/>
            <person name="Mielnichuk N."/>
            <person name="Miskei M."/>
            <person name="Molnar A.P."/>
            <person name="Mule G."/>
            <person name="Ngan C.Y."/>
            <person name="Orejas M."/>
            <person name="Orosz E."/>
            <person name="Ouedraogo J.P."/>
            <person name="Overkamp K.M."/>
            <person name="Park H.-S."/>
            <person name="Perrone G."/>
            <person name="Piumi F."/>
            <person name="Punt P.J."/>
            <person name="Ram A.F."/>
            <person name="Ramon A."/>
            <person name="Rauscher S."/>
            <person name="Record E."/>
            <person name="Riano-Pachon D.M."/>
            <person name="Robert V."/>
            <person name="Roehrig J."/>
            <person name="Ruller R."/>
            <person name="Salamov A."/>
            <person name="Salih N.S."/>
            <person name="Samson R.A."/>
            <person name="Sandor E."/>
            <person name="Sanguinetti M."/>
            <person name="Schuetze T."/>
            <person name="Sepcic K."/>
            <person name="Shelest E."/>
            <person name="Sherlock G."/>
            <person name="Sophianopoulou V."/>
            <person name="Squina F.M."/>
            <person name="Sun H."/>
            <person name="Susca A."/>
            <person name="Todd R.B."/>
            <person name="Tsang A."/>
            <person name="Unkles S.E."/>
            <person name="van de Wiele N."/>
            <person name="van Rossen-Uffink D."/>
            <person name="Oliveira J.V."/>
            <person name="Vesth T.C."/>
            <person name="Visser J."/>
            <person name="Yu J.-H."/>
            <person name="Zhou M."/>
            <person name="Andersen M.R."/>
            <person name="Archer D.B."/>
            <person name="Baker S.E."/>
            <person name="Benoit I."/>
            <person name="Brakhage A.A."/>
            <person name="Braus G.H."/>
            <person name="Fischer R."/>
            <person name="Frisvad J.C."/>
            <person name="Goldman G.H."/>
            <person name="Houbraken J."/>
            <person name="Oakley B."/>
            <person name="Pocsi I."/>
            <person name="Scazzocchio C."/>
            <person name="Seiboth B."/>
            <person name="vanKuyk P.A."/>
            <person name="Wortman J."/>
            <person name="Dyer P.S."/>
            <person name="Grigoriev I.V."/>
        </authorList>
    </citation>
    <scope>NUCLEOTIDE SEQUENCE [LARGE SCALE GENOMIC DNA]</scope>
    <source>
        <strain evidence="3">ITEM 5010</strain>
    </source>
</reference>
<keyword evidence="1" id="KW-0472">Membrane</keyword>
<dbReference type="AlphaFoldDB" id="A0A1R3R5N8"/>
<accession>A0A1R3R5N8</accession>
<evidence type="ECO:0000313" key="3">
    <source>
        <dbReference type="Proteomes" id="UP000188318"/>
    </source>
</evidence>
<protein>
    <submittedName>
        <fullName evidence="2">Uncharacterized protein</fullName>
    </submittedName>
</protein>
<dbReference type="OrthoDB" id="4515539at2759"/>
<proteinExistence type="predicted"/>
<organism evidence="2 3">
    <name type="scientific">Aspergillus carbonarius (strain ITEM 5010)</name>
    <dbReference type="NCBI Taxonomy" id="602072"/>
    <lineage>
        <taxon>Eukaryota</taxon>
        <taxon>Fungi</taxon>
        <taxon>Dikarya</taxon>
        <taxon>Ascomycota</taxon>
        <taxon>Pezizomycotina</taxon>
        <taxon>Eurotiomycetes</taxon>
        <taxon>Eurotiomycetidae</taxon>
        <taxon>Eurotiales</taxon>
        <taxon>Aspergillaceae</taxon>
        <taxon>Aspergillus</taxon>
        <taxon>Aspergillus subgen. Circumdati</taxon>
    </lineage>
</organism>
<keyword evidence="1" id="KW-0812">Transmembrane</keyword>
<evidence type="ECO:0000313" key="2">
    <source>
        <dbReference type="EMBL" id="OOF89796.1"/>
    </source>
</evidence>
<dbReference type="VEuPathDB" id="FungiDB:ASPCADRAFT_410613"/>
<feature type="transmembrane region" description="Helical" evidence="1">
    <location>
        <begin position="20"/>
        <end position="39"/>
    </location>
</feature>
<evidence type="ECO:0000256" key="1">
    <source>
        <dbReference type="SAM" id="Phobius"/>
    </source>
</evidence>
<keyword evidence="1" id="KW-1133">Transmembrane helix</keyword>
<gene>
    <name evidence="2" type="ORF">ASPCADRAFT_410613</name>
</gene>
<dbReference type="EMBL" id="KV907774">
    <property type="protein sequence ID" value="OOF89796.1"/>
    <property type="molecule type" value="Genomic_DNA"/>
</dbReference>
<keyword evidence="3" id="KW-1185">Reference proteome</keyword>
<name>A0A1R3R5N8_ASPC5</name>
<sequence length="106" mass="11872">MSSFVAAAMDAAMDAILDLSTKAVVTLLAVLATTTFVLYKMKPGLFTADNFFKLLDFVVKVLEKVFAMLEVVKKIVDIALEIKEAYDKIRDQEKPVNAQWRSQINL</sequence>
<dbReference type="Proteomes" id="UP000188318">
    <property type="component" value="Unassembled WGS sequence"/>
</dbReference>